<evidence type="ECO:0000313" key="3">
    <source>
        <dbReference type="Proteomes" id="UP000265703"/>
    </source>
</evidence>
<evidence type="ECO:0000313" key="2">
    <source>
        <dbReference type="EMBL" id="RIA93947.1"/>
    </source>
</evidence>
<dbReference type="Proteomes" id="UP000265703">
    <property type="component" value="Unassembled WGS sequence"/>
</dbReference>
<comment type="caution">
    <text evidence="2">The sequence shown here is derived from an EMBL/GenBank/DDBJ whole genome shotgun (WGS) entry which is preliminary data.</text>
</comment>
<sequence>MRTSEYQKEKSQSEEEVPSTPPNKIRAISTEVESTYDDLTFSDEESSSILLMNVFPETSSQKQSVPDQEQEAETIPPIIINEDGDIAANKKMMHDAYLKIRQDLCDLSSQKDITMFRKYQINNIDKLGVGETFHFSSESSDIEAILSLHHIMFIDLTKMKKPLYLDIDERKWRASIRQPKLPTPPSFFGEIMDEYEREINDIDELRSKFYDMWGKYRDKVIYSDNERRLFEATQAVARALANTESLSSREHRATYGRSQGRKPDITIYRIMEKDESRGKREETCFVEAKHFSVTKNSKIGGYNLYKVAILCQGGINNIISSRGNTPGIKSFGGHVCEGYIYLGMMNLEYDWIYRFFQLSEIKLAQKLSEFNLVRKLIIETFNFKCHIDNLYSNENNKGSSSRDAKCYVT</sequence>
<dbReference type="AlphaFoldDB" id="A0A397TCC2"/>
<feature type="region of interest" description="Disordered" evidence="1">
    <location>
        <begin position="1"/>
        <end position="31"/>
    </location>
</feature>
<dbReference type="EMBL" id="QKYT01000093">
    <property type="protein sequence ID" value="RIA93947.1"/>
    <property type="molecule type" value="Genomic_DNA"/>
</dbReference>
<organism evidence="2 3">
    <name type="scientific">Glomus cerebriforme</name>
    <dbReference type="NCBI Taxonomy" id="658196"/>
    <lineage>
        <taxon>Eukaryota</taxon>
        <taxon>Fungi</taxon>
        <taxon>Fungi incertae sedis</taxon>
        <taxon>Mucoromycota</taxon>
        <taxon>Glomeromycotina</taxon>
        <taxon>Glomeromycetes</taxon>
        <taxon>Glomerales</taxon>
        <taxon>Glomeraceae</taxon>
        <taxon>Glomus</taxon>
    </lineage>
</organism>
<reference evidence="2 3" key="1">
    <citation type="submission" date="2018-06" db="EMBL/GenBank/DDBJ databases">
        <title>Comparative genomics reveals the genomic features of Rhizophagus irregularis, R. cerebriforme, R. diaphanum and Gigaspora rosea, and their symbiotic lifestyle signature.</title>
        <authorList>
            <person name="Morin E."/>
            <person name="San Clemente H."/>
            <person name="Chen E.C.H."/>
            <person name="De La Providencia I."/>
            <person name="Hainaut M."/>
            <person name="Kuo A."/>
            <person name="Kohler A."/>
            <person name="Murat C."/>
            <person name="Tang N."/>
            <person name="Roy S."/>
            <person name="Loubradou J."/>
            <person name="Henrissat B."/>
            <person name="Grigoriev I.V."/>
            <person name="Corradi N."/>
            <person name="Roux C."/>
            <person name="Martin F.M."/>
        </authorList>
    </citation>
    <scope>NUCLEOTIDE SEQUENCE [LARGE SCALE GENOMIC DNA]</scope>
    <source>
        <strain evidence="2 3">DAOM 227022</strain>
    </source>
</reference>
<gene>
    <name evidence="2" type="ORF">C1645_735133</name>
</gene>
<accession>A0A397TCC2</accession>
<evidence type="ECO:0000256" key="1">
    <source>
        <dbReference type="SAM" id="MobiDB-lite"/>
    </source>
</evidence>
<protein>
    <submittedName>
        <fullName evidence="2">Uncharacterized protein</fullName>
    </submittedName>
</protein>
<dbReference type="OrthoDB" id="2413408at2759"/>
<feature type="compositionally biased region" description="Basic and acidic residues" evidence="1">
    <location>
        <begin position="1"/>
        <end position="13"/>
    </location>
</feature>
<name>A0A397TCC2_9GLOM</name>
<keyword evidence="3" id="KW-1185">Reference proteome</keyword>
<proteinExistence type="predicted"/>